<feature type="compositionally biased region" description="Low complexity" evidence="1">
    <location>
        <begin position="187"/>
        <end position="200"/>
    </location>
</feature>
<feature type="region of interest" description="Disordered" evidence="1">
    <location>
        <begin position="111"/>
        <end position="304"/>
    </location>
</feature>
<protein>
    <recommendedName>
        <fullName evidence="4">Encoded protein</fullName>
    </recommendedName>
</protein>
<evidence type="ECO:0000256" key="1">
    <source>
        <dbReference type="SAM" id="MobiDB-lite"/>
    </source>
</evidence>
<name>A0ABQ7GSH3_DUNSA</name>
<feature type="region of interest" description="Disordered" evidence="1">
    <location>
        <begin position="39"/>
        <end position="70"/>
    </location>
</feature>
<reference evidence="2" key="1">
    <citation type="submission" date="2017-08" db="EMBL/GenBank/DDBJ databases">
        <authorList>
            <person name="Polle J.E."/>
            <person name="Barry K."/>
            <person name="Cushman J."/>
            <person name="Schmutz J."/>
            <person name="Tran D."/>
            <person name="Hathwaick L.T."/>
            <person name="Yim W.C."/>
            <person name="Jenkins J."/>
            <person name="Mckie-Krisberg Z.M."/>
            <person name="Prochnik S."/>
            <person name="Lindquist E."/>
            <person name="Dockter R.B."/>
            <person name="Adam C."/>
            <person name="Molina H."/>
            <person name="Bunkerborg J."/>
            <person name="Jin E."/>
            <person name="Buchheim M."/>
            <person name="Magnuson J."/>
        </authorList>
    </citation>
    <scope>NUCLEOTIDE SEQUENCE</scope>
    <source>
        <strain evidence="2">CCAP 19/18</strain>
    </source>
</reference>
<keyword evidence="3" id="KW-1185">Reference proteome</keyword>
<evidence type="ECO:0000313" key="3">
    <source>
        <dbReference type="Proteomes" id="UP000815325"/>
    </source>
</evidence>
<feature type="compositionally biased region" description="Polar residues" evidence="1">
    <location>
        <begin position="137"/>
        <end position="146"/>
    </location>
</feature>
<sequence>MGRLLAGGDQHGVPIGTTGCIQESAESTEPVLDARWQGSNAGISLDGGAFTRQSNGNGGPGLEPGSMPASVPIPLAAAGACSGSQAFAGEDGAMTHSSSGCAAIPASQQLLPPNAPAQQQPLQVTQQPPDLGAGSPRANSRVQASMQAGAMEAPESQEQPRLDPLEGALSQGQGAVQQARSEPGLQPQPQEQRQQQAATQEHLHASPDGSSYKRPRRAAASKRHTSADMLYEDMGGGGGGWESLPGFEEGTVVLPGVHNPGGLVHTGSAGGSDSEGTRSEGGLETEDEEDIDEQEETDEDSSGASSAGAWLVCYHCLLTPLLAGRARNSVH</sequence>
<feature type="compositionally biased region" description="Acidic residues" evidence="1">
    <location>
        <begin position="283"/>
        <end position="301"/>
    </location>
</feature>
<organism evidence="2 3">
    <name type="scientific">Dunaliella salina</name>
    <name type="common">Green alga</name>
    <name type="synonym">Protococcus salinus</name>
    <dbReference type="NCBI Taxonomy" id="3046"/>
    <lineage>
        <taxon>Eukaryota</taxon>
        <taxon>Viridiplantae</taxon>
        <taxon>Chlorophyta</taxon>
        <taxon>core chlorophytes</taxon>
        <taxon>Chlorophyceae</taxon>
        <taxon>CS clade</taxon>
        <taxon>Chlamydomonadales</taxon>
        <taxon>Dunaliellaceae</taxon>
        <taxon>Dunaliella</taxon>
    </lineage>
</organism>
<feature type="compositionally biased region" description="Basic residues" evidence="1">
    <location>
        <begin position="213"/>
        <end position="224"/>
    </location>
</feature>
<feature type="compositionally biased region" description="Low complexity" evidence="1">
    <location>
        <begin position="111"/>
        <end position="129"/>
    </location>
</feature>
<dbReference type="PROSITE" id="PS51257">
    <property type="entry name" value="PROKAR_LIPOPROTEIN"/>
    <property type="match status" value="1"/>
</dbReference>
<gene>
    <name evidence="2" type="ORF">DUNSADRAFT_4186</name>
</gene>
<dbReference type="Proteomes" id="UP000815325">
    <property type="component" value="Unassembled WGS sequence"/>
</dbReference>
<evidence type="ECO:0000313" key="2">
    <source>
        <dbReference type="EMBL" id="KAF5837550.1"/>
    </source>
</evidence>
<proteinExistence type="predicted"/>
<comment type="caution">
    <text evidence="2">The sequence shown here is derived from an EMBL/GenBank/DDBJ whole genome shotgun (WGS) entry which is preliminary data.</text>
</comment>
<feature type="compositionally biased region" description="Polar residues" evidence="1">
    <location>
        <begin position="170"/>
        <end position="180"/>
    </location>
</feature>
<accession>A0ABQ7GSH3</accession>
<evidence type="ECO:0008006" key="4">
    <source>
        <dbReference type="Google" id="ProtNLM"/>
    </source>
</evidence>
<dbReference type="EMBL" id="MU069611">
    <property type="protein sequence ID" value="KAF5837550.1"/>
    <property type="molecule type" value="Genomic_DNA"/>
</dbReference>